<dbReference type="Proteomes" id="UP000070612">
    <property type="component" value="Unassembled WGS sequence"/>
</dbReference>
<sequence>MRRTPEPPQPVAPLNSAPNLQKLQQAAGNGAVTEMLAAAGNALTVQRGILPGALRFDKGTPEEIAAAIKSNDPADVKAIDNFEKATGPQRVQLIDVLLSQSTIGVFDRNAMDRIWAHVDVDAMEDNALARFRTCVERGWKPQTYRYLTLVSDFKESMKSAAISNLTGNVELLKKEADRLGASNPEQVAADPAKDAAIAEQQDLAQLVVDAKKLMAKARNIVVGQSRQFQGSDRADYFNLQGPPVKFDPDHEPTLPQVDPVTVPDPYTKRYPWKFVYERYSALAQTVADVMANNPAIYILSTSVEPAPDDPGRGGEPGRLNFGQTRITGFENLSPVEARKKAATAMVETYNNARQSMGLVMANKIDPLSFDTLAARHRKGEFGPKYTTPFAKFTMDHAIAQKGSSLDETMANIGLVLLLASVAIGTAGAATPLIGGVMAAANIGSAAALAAQKTFEAQNLNTIASSSATSSGEVVSQQAAARAQLDATMYQFAVLAAAAGEAVGPLLAAGRGATGELTNFAALSKAEQATSVAAALERMEVGQVALRTGLAPEDLQVLLAKAPESPSIVAARSRISDFLFGGPLNAATGGKGKTLASILRQTKQTFRELMQRAYGIAIAAEDQVFLVPGATDAELRYVSLIEGTPGREAAIYRNTATGEHAVVQGTGNWSGGGVSHAETVLGPSAGRWTLVEHYHPERNFAVQFPSGAQGDFGVLLYDYGETNAAAVLAGTPSTNITSRVSARIRYRDPVTGNYHFTTYGYDPAAGPIGRFFVSVETRGGGIVDYNFHSMAELQGTINRIKKDIAVVQ</sequence>
<reference evidence="1 2" key="1">
    <citation type="submission" date="2015-07" db="EMBL/GenBank/DDBJ databases">
        <title>A draft genome sequence of Mycobacterium wolinskyi.</title>
        <authorList>
            <person name="de Man T.J."/>
            <person name="Perry K.A."/>
            <person name="Coulliette A.D."/>
            <person name="Jensen B."/>
            <person name="Toney N.C."/>
            <person name="Limbago B.M."/>
            <person name="Noble-Wang J."/>
        </authorList>
    </citation>
    <scope>NUCLEOTIDE SEQUENCE [LARGE SCALE GENOMIC DNA]</scope>
    <source>
        <strain evidence="1 2">CDC_01</strain>
    </source>
</reference>
<keyword evidence="2" id="KW-1185">Reference proteome</keyword>
<protein>
    <submittedName>
        <fullName evidence="1">Uncharacterized protein</fullName>
    </submittedName>
</protein>
<evidence type="ECO:0000313" key="1">
    <source>
        <dbReference type="EMBL" id="KWX25490.1"/>
    </source>
</evidence>
<dbReference type="EMBL" id="LGTW01000002">
    <property type="protein sequence ID" value="KWX25490.1"/>
    <property type="molecule type" value="Genomic_DNA"/>
</dbReference>
<organism evidence="1 2">
    <name type="scientific">Mycolicibacterium wolinskyi</name>
    <dbReference type="NCBI Taxonomy" id="59750"/>
    <lineage>
        <taxon>Bacteria</taxon>
        <taxon>Bacillati</taxon>
        <taxon>Actinomycetota</taxon>
        <taxon>Actinomycetes</taxon>
        <taxon>Mycobacteriales</taxon>
        <taxon>Mycobacteriaceae</taxon>
        <taxon>Mycolicibacterium</taxon>
    </lineage>
</organism>
<evidence type="ECO:0000313" key="2">
    <source>
        <dbReference type="Proteomes" id="UP000070612"/>
    </source>
</evidence>
<accession>A0A132PT49</accession>
<comment type="caution">
    <text evidence="1">The sequence shown here is derived from an EMBL/GenBank/DDBJ whole genome shotgun (WGS) entry which is preliminary data.</text>
</comment>
<proteinExistence type="predicted"/>
<dbReference type="AlphaFoldDB" id="A0A132PT49"/>
<name>A0A132PT49_9MYCO</name>
<gene>
    <name evidence="1" type="ORF">AFM11_04385</name>
</gene>
<dbReference type="PATRIC" id="fig|59750.3.peg.2753"/>